<evidence type="ECO:0000313" key="2">
    <source>
        <dbReference type="Proteomes" id="UP000287394"/>
    </source>
</evidence>
<accession>A0A402CRZ6</accession>
<name>A0A402CRZ6_9BACT</name>
<evidence type="ECO:0000313" key="1">
    <source>
        <dbReference type="EMBL" id="BDI28116.1"/>
    </source>
</evidence>
<dbReference type="RefSeq" id="WP_119320070.1">
    <property type="nucleotide sequence ID" value="NZ_AP025739.1"/>
</dbReference>
<dbReference type="AlphaFoldDB" id="A0A402CRZ6"/>
<organism evidence="1 2">
    <name type="scientific">Capsulimonas corticalis</name>
    <dbReference type="NCBI Taxonomy" id="2219043"/>
    <lineage>
        <taxon>Bacteria</taxon>
        <taxon>Bacillati</taxon>
        <taxon>Armatimonadota</taxon>
        <taxon>Armatimonadia</taxon>
        <taxon>Capsulimonadales</taxon>
        <taxon>Capsulimonadaceae</taxon>
        <taxon>Capsulimonas</taxon>
    </lineage>
</organism>
<keyword evidence="2" id="KW-1185">Reference proteome</keyword>
<proteinExistence type="predicted"/>
<dbReference type="EMBL" id="AP025739">
    <property type="protein sequence ID" value="BDI28116.1"/>
    <property type="molecule type" value="Genomic_DNA"/>
</dbReference>
<dbReference type="Pfam" id="PF10049">
    <property type="entry name" value="DUF2283"/>
    <property type="match status" value="1"/>
</dbReference>
<protein>
    <submittedName>
        <fullName evidence="1">Uncharacterized protein</fullName>
    </submittedName>
</protein>
<dbReference type="InterPro" id="IPR019270">
    <property type="entry name" value="DUF2283"/>
</dbReference>
<dbReference type="OrthoDB" id="5465285at2"/>
<gene>
    <name evidence="1" type="ORF">CCAX7_001670</name>
</gene>
<sequence>MKITYNPHDDTLRILFNNAPIFKTGSPNGDVTLDYDQHSRLVGIEVSAASKHVANPYDIDIVTDGACDGSDAAII</sequence>
<dbReference type="Proteomes" id="UP000287394">
    <property type="component" value="Chromosome"/>
</dbReference>
<dbReference type="KEGG" id="ccot:CCAX7_001670"/>
<reference evidence="1 2" key="1">
    <citation type="journal article" date="2019" name="Int. J. Syst. Evol. Microbiol.">
        <title>Capsulimonas corticalis gen. nov., sp. nov., an aerobic capsulated bacterium, of a novel bacterial order, Capsulimonadales ord. nov., of the class Armatimonadia of the phylum Armatimonadetes.</title>
        <authorList>
            <person name="Li J."/>
            <person name="Kudo C."/>
            <person name="Tonouchi A."/>
        </authorList>
    </citation>
    <scope>NUCLEOTIDE SEQUENCE [LARGE SCALE GENOMIC DNA]</scope>
    <source>
        <strain evidence="1 2">AX-7</strain>
    </source>
</reference>